<dbReference type="EMBL" id="JBHSJC010000001">
    <property type="protein sequence ID" value="MFC4828645.1"/>
    <property type="molecule type" value="Genomic_DNA"/>
</dbReference>
<dbReference type="SUPFAM" id="SSF55874">
    <property type="entry name" value="ATPase domain of HSP90 chaperone/DNA topoisomerase II/histidine kinase"/>
    <property type="match status" value="1"/>
</dbReference>
<organism evidence="6 7">
    <name type="scientific">Agromyces aurantiacus</name>
    <dbReference type="NCBI Taxonomy" id="165814"/>
    <lineage>
        <taxon>Bacteria</taxon>
        <taxon>Bacillati</taxon>
        <taxon>Actinomycetota</taxon>
        <taxon>Actinomycetes</taxon>
        <taxon>Micrococcales</taxon>
        <taxon>Microbacteriaceae</taxon>
        <taxon>Agromyces</taxon>
    </lineage>
</organism>
<dbReference type="Pfam" id="PF13185">
    <property type="entry name" value="GAF_2"/>
    <property type="match status" value="1"/>
</dbReference>
<evidence type="ECO:0000256" key="1">
    <source>
        <dbReference type="ARBA" id="ARBA00022679"/>
    </source>
</evidence>
<reference evidence="7" key="1">
    <citation type="journal article" date="2019" name="Int. J. Syst. Evol. Microbiol.">
        <title>The Global Catalogue of Microorganisms (GCM) 10K type strain sequencing project: providing services to taxonomists for standard genome sequencing and annotation.</title>
        <authorList>
            <consortium name="The Broad Institute Genomics Platform"/>
            <consortium name="The Broad Institute Genome Sequencing Center for Infectious Disease"/>
            <person name="Wu L."/>
            <person name="Ma J."/>
        </authorList>
    </citation>
    <scope>NUCLEOTIDE SEQUENCE [LARGE SCALE GENOMIC DNA]</scope>
    <source>
        <strain evidence="7">CGMCC 1.12192</strain>
    </source>
</reference>
<accession>A0ABV9R4X8</accession>
<feature type="domain" description="GAF" evidence="5">
    <location>
        <begin position="189"/>
        <end position="338"/>
    </location>
</feature>
<dbReference type="PANTHER" id="PTHR24421:SF56">
    <property type="entry name" value="OXYGEN SENSOR HISTIDINE KINASE RESPONSE REGULATOR DOST"/>
    <property type="match status" value="1"/>
</dbReference>
<dbReference type="Gene3D" id="3.30.450.40">
    <property type="match status" value="2"/>
</dbReference>
<dbReference type="RefSeq" id="WP_239562573.1">
    <property type="nucleotide sequence ID" value="NZ_JAFBBW010000001.1"/>
</dbReference>
<dbReference type="InterPro" id="IPR011712">
    <property type="entry name" value="Sig_transdc_His_kin_sub3_dim/P"/>
</dbReference>
<keyword evidence="1" id="KW-0808">Transferase</keyword>
<keyword evidence="7" id="KW-1185">Reference proteome</keyword>
<dbReference type="InterPro" id="IPR036890">
    <property type="entry name" value="HATPase_C_sf"/>
</dbReference>
<evidence type="ECO:0000256" key="3">
    <source>
        <dbReference type="ARBA" id="ARBA00023012"/>
    </source>
</evidence>
<dbReference type="InterPro" id="IPR003018">
    <property type="entry name" value="GAF"/>
</dbReference>
<keyword evidence="2" id="KW-0418">Kinase</keyword>
<dbReference type="InterPro" id="IPR029016">
    <property type="entry name" value="GAF-like_dom_sf"/>
</dbReference>
<evidence type="ECO:0000313" key="7">
    <source>
        <dbReference type="Proteomes" id="UP001595960"/>
    </source>
</evidence>
<evidence type="ECO:0000256" key="2">
    <source>
        <dbReference type="ARBA" id="ARBA00022777"/>
    </source>
</evidence>
<feature type="domain" description="GAF" evidence="5">
    <location>
        <begin position="22"/>
        <end position="168"/>
    </location>
</feature>
<evidence type="ECO:0000256" key="4">
    <source>
        <dbReference type="SAM" id="MobiDB-lite"/>
    </source>
</evidence>
<dbReference type="CDD" id="cd16917">
    <property type="entry name" value="HATPase_UhpB-NarQ-NarX-like"/>
    <property type="match status" value="1"/>
</dbReference>
<gene>
    <name evidence="6" type="ORF">ACFPER_07605</name>
</gene>
<dbReference type="Gene3D" id="3.30.565.10">
    <property type="entry name" value="Histidine kinase-like ATPase, C-terminal domain"/>
    <property type="match status" value="1"/>
</dbReference>
<protein>
    <submittedName>
        <fullName evidence="6">GAF domain-containing protein</fullName>
    </submittedName>
</protein>
<dbReference type="SUPFAM" id="SSF55781">
    <property type="entry name" value="GAF domain-like"/>
    <property type="match status" value="2"/>
</dbReference>
<dbReference type="PANTHER" id="PTHR24421">
    <property type="entry name" value="NITRATE/NITRITE SENSOR PROTEIN NARX-RELATED"/>
    <property type="match status" value="1"/>
</dbReference>
<dbReference type="SMART" id="SM00065">
    <property type="entry name" value="GAF"/>
    <property type="match status" value="2"/>
</dbReference>
<comment type="caution">
    <text evidence="6">The sequence shown here is derived from an EMBL/GenBank/DDBJ whole genome shotgun (WGS) entry which is preliminary data.</text>
</comment>
<evidence type="ECO:0000259" key="5">
    <source>
        <dbReference type="SMART" id="SM00065"/>
    </source>
</evidence>
<keyword evidence="3" id="KW-0902">Two-component regulatory system</keyword>
<dbReference type="Proteomes" id="UP001595960">
    <property type="component" value="Unassembled WGS sequence"/>
</dbReference>
<evidence type="ECO:0000313" key="6">
    <source>
        <dbReference type="EMBL" id="MFC4828645.1"/>
    </source>
</evidence>
<dbReference type="Pfam" id="PF07730">
    <property type="entry name" value="HisKA_3"/>
    <property type="match status" value="1"/>
</dbReference>
<proteinExistence type="predicted"/>
<dbReference type="Gene3D" id="1.20.5.1930">
    <property type="match status" value="1"/>
</dbReference>
<feature type="region of interest" description="Disordered" evidence="4">
    <location>
        <begin position="518"/>
        <end position="541"/>
    </location>
</feature>
<sequence>MRTQGRLRALLGATQAVVEQIELSEVLRRIVEAAVELVDAQYGALGVLAPQGGLEEFIHVGMPDDAVHRIGHLPEGHGLLGALIDHPDPIRLERIADDSRSVGFPEGHPPMSSFLGVPVRVRDEVFGNLYLTNRRHGEFSDEDIELTSALAAAAGVAIDNARRFTEARMREAWAAASAQVVSTLLTTSDTEGTAALMADELAVRGAADRIAVLVPDEEDPHTLRVREARGLDADRIAGAAVPFDRTLAAVVLEGGDTRATPGGRTDGLADALALEDSGHFGPVLFTAIRRAGVPRAVIAAGRRPGMPHFTPAEMRIAEDFAERASLAHELAGAREAQQRSVLLEDRARIARDLHDHVVQQLYGAGLDLQAVAATSEGPGISRIESAVAAIDDAIAQVRTIVFALTPRADGTPTLRHRVLDLAASASSRLPQPVSVAFSGPVDLVADGRLADELTASVRELLSNVVKHSGAASVQLSVLALDGTVTAVVIDDGHGIGVTARRSGLENLRVRAERLGGSFDVDTGPRGTHARWSVPSVPAPKE</sequence>
<name>A0ABV9R4X8_9MICO</name>
<dbReference type="InterPro" id="IPR050482">
    <property type="entry name" value="Sensor_HK_TwoCompSys"/>
</dbReference>